<keyword evidence="22" id="KW-1015">Disulfide bond</keyword>
<comment type="catalytic activity">
    <reaction evidence="1">
        <text>Release of an N-terminal dipeptide, Xaa-Yaa-|-Zaa-, from a polypeptide, preferentially when Yaa is Pro, provided Zaa is neither Pro nor hydroxyproline.</text>
        <dbReference type="EC" id="3.4.14.5"/>
    </reaction>
</comment>
<keyword evidence="24" id="KW-0966">Cell projection</keyword>
<sequence>MKTAVKYLLGLLAVAVIVTAIAVPIALLAKNAGAKSDSRRTFTLEDYLNGEIKYKTHNLQWISGNEYLHKTADNDIVLINADDQTLSEVLKNTTLATYGVTTAILSPDQKFALFQYNYVKLWRHSYTASYHIYDIQSRSLVTENLLPNDTQYISWSPVGHKLAYVWNNNVYIKESPGAASVPITTNGEENKIFNGIADWVYEEEMFGTHSALWWSPNASFLAYAEFNDTEVPVMEYSFYAEDTLQYPKTIRLPYPKAGATNPTVKLFVVNTQSPSTVNTSEIIAPASIISGDHYLSVVTWVTDERICLQWLRRIQNFSVLAVCDFMRDSGTWQCPKDKQHTEESKTGWIGTFQPSDPYFAPDNVGYYKILSNTEGYKHIHYINGSGSRKPITNGKWEVISIEAVTSDFIYYISNEFDGKPGGRNLYKVSVGNSPTTPKCVSCDWDKDRCRYYSASFSSDAKYYLLNCYGPGLPTSMLFRSSDDKVNRTLENNTDLNSTLKNIQMPSKRIDTISLNGYTLWYQMILPPHFDSSKKYPLLLDVYAGPCSQKVDYAFRINWATYLASTEQIIVASFDGRGSGYQGDEIMHAINRRLGTYEVEDQISAARKFSEMSFVDKNRIAIWGWSYGGYVTSMVLGSGSGVFKCGIAVAPVSRWQYYDSIYTERYMGLPVASDNLKNYESSTVMARAKNFTQVEYLLIHGTADDNVHFQQAAQISKALVDAQVDFQAMWYTDKDHGIGGLAHSHIYTHMSHFIKQCFSLP</sequence>
<evidence type="ECO:0000256" key="22">
    <source>
        <dbReference type="ARBA" id="ARBA00023157"/>
    </source>
</evidence>
<dbReference type="STRING" id="13735.ENSPSIP00000005064"/>
<evidence type="ECO:0000256" key="15">
    <source>
        <dbReference type="ARBA" id="ARBA00022801"/>
    </source>
</evidence>
<dbReference type="HOGENOM" id="CLU_006105_4_3_1"/>
<dbReference type="OMA" id="NYDMHIF"/>
<keyword evidence="16" id="KW-0720">Serine protease</keyword>
<dbReference type="Pfam" id="PF00930">
    <property type="entry name" value="DPPIV_N"/>
    <property type="match status" value="1"/>
</dbReference>
<evidence type="ECO:0000256" key="14">
    <source>
        <dbReference type="ARBA" id="ARBA00022692"/>
    </source>
</evidence>
<evidence type="ECO:0000313" key="30">
    <source>
        <dbReference type="Ensembl" id="ENSPSIP00000005064.1"/>
    </source>
</evidence>
<dbReference type="Pfam" id="PF18811">
    <property type="entry name" value="DPPIV_rep"/>
    <property type="match status" value="1"/>
</dbReference>
<evidence type="ECO:0000256" key="26">
    <source>
        <dbReference type="ARBA" id="ARBA00031284"/>
    </source>
</evidence>
<keyword evidence="14" id="KW-0812">Transmembrane</keyword>
<dbReference type="Pfam" id="PF00326">
    <property type="entry name" value="Peptidase_S9"/>
    <property type="match status" value="1"/>
</dbReference>
<evidence type="ECO:0000256" key="17">
    <source>
        <dbReference type="ARBA" id="ARBA00022889"/>
    </source>
</evidence>
<evidence type="ECO:0000256" key="11">
    <source>
        <dbReference type="ARBA" id="ARBA00022475"/>
    </source>
</evidence>
<reference evidence="30" key="3">
    <citation type="submission" date="2025-08" db="UniProtKB">
        <authorList>
            <consortium name="Ensembl"/>
        </authorList>
    </citation>
    <scope>IDENTIFICATION</scope>
</reference>
<dbReference type="GO" id="GO:0007155">
    <property type="term" value="P:cell adhesion"/>
    <property type="evidence" value="ECO:0007669"/>
    <property type="project" value="UniProtKB-KW"/>
</dbReference>
<dbReference type="PANTHER" id="PTHR11731:SF128">
    <property type="entry name" value="DIPEPTIDYL PEPTIDASE 4"/>
    <property type="match status" value="1"/>
</dbReference>
<evidence type="ECO:0000259" key="27">
    <source>
        <dbReference type="Pfam" id="PF00326"/>
    </source>
</evidence>
<keyword evidence="13" id="KW-0645">Protease</keyword>
<dbReference type="GO" id="GO:0031258">
    <property type="term" value="C:lamellipodium membrane"/>
    <property type="evidence" value="ECO:0007669"/>
    <property type="project" value="UniProtKB-SubCell"/>
</dbReference>
<dbReference type="GO" id="GO:0005576">
    <property type="term" value="C:extracellular region"/>
    <property type="evidence" value="ECO:0007669"/>
    <property type="project" value="UniProtKB-SubCell"/>
</dbReference>
<dbReference type="InterPro" id="IPR001375">
    <property type="entry name" value="Peptidase_S9_cat"/>
</dbReference>
<keyword evidence="23" id="KW-0325">Glycoprotein</keyword>
<keyword evidence="18" id="KW-0965">Cell junction</keyword>
<keyword evidence="12" id="KW-0964">Secreted</keyword>
<evidence type="ECO:0000259" key="28">
    <source>
        <dbReference type="Pfam" id="PF00930"/>
    </source>
</evidence>
<dbReference type="EMBL" id="AGCU01031434">
    <property type="status" value="NOT_ANNOTATED_CDS"/>
    <property type="molecule type" value="Genomic_DNA"/>
</dbReference>
<evidence type="ECO:0000256" key="9">
    <source>
        <dbReference type="ARBA" id="ARBA00014711"/>
    </source>
</evidence>
<proteinExistence type="inferred from homology"/>
<keyword evidence="31" id="KW-1185">Reference proteome</keyword>
<evidence type="ECO:0000256" key="10">
    <source>
        <dbReference type="ARBA" id="ARBA00022438"/>
    </source>
</evidence>
<dbReference type="RefSeq" id="XP_006114903.1">
    <property type="nucleotide sequence ID" value="XM_006114841.3"/>
</dbReference>
<evidence type="ECO:0000313" key="31">
    <source>
        <dbReference type="Proteomes" id="UP000007267"/>
    </source>
</evidence>
<dbReference type="Proteomes" id="UP000007267">
    <property type="component" value="Unassembled WGS sequence"/>
</dbReference>
<keyword evidence="15" id="KW-0378">Hydrolase</keyword>
<keyword evidence="11" id="KW-1003">Cell membrane</keyword>
<dbReference type="GO" id="GO:0045121">
    <property type="term" value="C:membrane raft"/>
    <property type="evidence" value="ECO:0007669"/>
    <property type="project" value="UniProtKB-SubCell"/>
</dbReference>
<dbReference type="InterPro" id="IPR050278">
    <property type="entry name" value="Serine_Prot_S9B/DPPIV"/>
</dbReference>
<evidence type="ECO:0000256" key="16">
    <source>
        <dbReference type="ARBA" id="ARBA00022825"/>
    </source>
</evidence>
<dbReference type="PROSITE" id="PS00708">
    <property type="entry name" value="PRO_ENDOPEP_SER"/>
    <property type="match status" value="1"/>
</dbReference>
<feature type="domain" description="Peptidase S9 prolyl oligopeptidase catalytic" evidence="27">
    <location>
        <begin position="556"/>
        <end position="757"/>
    </location>
</feature>
<evidence type="ECO:0000256" key="8">
    <source>
        <dbReference type="ARBA" id="ARBA00012062"/>
    </source>
</evidence>
<reference evidence="31" key="1">
    <citation type="submission" date="2011-10" db="EMBL/GenBank/DDBJ databases">
        <authorList>
            <consortium name="Soft-shell Turtle Genome Consortium"/>
        </authorList>
    </citation>
    <scope>NUCLEOTIDE SEQUENCE [LARGE SCALE GENOMIC DNA]</scope>
    <source>
        <strain evidence="31">Daiwa-1</strain>
    </source>
</reference>
<dbReference type="Ensembl" id="ENSPSIT00000005093.1">
    <property type="protein sequence ID" value="ENSPSIP00000005064.1"/>
    <property type="gene ID" value="ENSPSIG00000004622.1"/>
</dbReference>
<evidence type="ECO:0000256" key="7">
    <source>
        <dbReference type="ARBA" id="ARBA00010036"/>
    </source>
</evidence>
<keyword evidence="19" id="KW-0735">Signal-anchor</keyword>
<dbReference type="GO" id="GO:0008239">
    <property type="term" value="F:dipeptidyl-peptidase activity"/>
    <property type="evidence" value="ECO:0007669"/>
    <property type="project" value="UniProtKB-EC"/>
</dbReference>
<evidence type="ECO:0000256" key="6">
    <source>
        <dbReference type="ARBA" id="ARBA00004655"/>
    </source>
</evidence>
<dbReference type="eggNOG" id="KOG2100">
    <property type="taxonomic scope" value="Eukaryota"/>
</dbReference>
<keyword evidence="10" id="KW-0031">Aminopeptidase</keyword>
<reference evidence="31" key="2">
    <citation type="journal article" date="2013" name="Nat. Genet.">
        <title>The draft genomes of soft-shell turtle and green sea turtle yield insights into the development and evolution of the turtle-specific body plan.</title>
        <authorList>
            <person name="Wang Z."/>
            <person name="Pascual-Anaya J."/>
            <person name="Zadissa A."/>
            <person name="Li W."/>
            <person name="Niimura Y."/>
            <person name="Huang Z."/>
            <person name="Li C."/>
            <person name="White S."/>
            <person name="Xiong Z."/>
            <person name="Fang D."/>
            <person name="Wang B."/>
            <person name="Ming Y."/>
            <person name="Chen Y."/>
            <person name="Zheng Y."/>
            <person name="Kuraku S."/>
            <person name="Pignatelli M."/>
            <person name="Herrero J."/>
            <person name="Beal K."/>
            <person name="Nozawa M."/>
            <person name="Li Q."/>
            <person name="Wang J."/>
            <person name="Zhang H."/>
            <person name="Yu L."/>
            <person name="Shigenobu S."/>
            <person name="Wang J."/>
            <person name="Liu J."/>
            <person name="Flicek P."/>
            <person name="Searle S."/>
            <person name="Wang J."/>
            <person name="Kuratani S."/>
            <person name="Yin Y."/>
            <person name="Aken B."/>
            <person name="Zhang G."/>
            <person name="Irie N."/>
        </authorList>
    </citation>
    <scope>NUCLEOTIDE SEQUENCE [LARGE SCALE GENOMIC DNA]</scope>
    <source>
        <strain evidence="31">Daiwa-1</strain>
    </source>
</reference>
<dbReference type="InterPro" id="IPR040522">
    <property type="entry name" value="DPPIV_rep"/>
</dbReference>
<dbReference type="InterPro" id="IPR029058">
    <property type="entry name" value="AB_hydrolase_fold"/>
</dbReference>
<comment type="subcellular location">
    <subcellularLocation>
        <location evidence="6">Apical cell membrane</location>
        <topology evidence="6">Single-pass type II membrane protein</topology>
    </subcellularLocation>
    <subcellularLocation>
        <location evidence="3">Cell projection</location>
        <location evidence="3">Invadopodium membrane</location>
        <topology evidence="3">Single-pass type II membrane protein</topology>
    </subcellularLocation>
    <subcellularLocation>
        <location evidence="4">Cell projection</location>
        <location evidence="4">Lamellipodium membrane</location>
        <topology evidence="4">Single-pass type II membrane protein</topology>
    </subcellularLocation>
    <subcellularLocation>
        <location evidence="2">Membrane raft</location>
    </subcellularLocation>
    <subcellularLocation>
        <location evidence="5">Secreted</location>
    </subcellularLocation>
</comment>
<evidence type="ECO:0000256" key="13">
    <source>
        <dbReference type="ARBA" id="ARBA00022670"/>
    </source>
</evidence>
<dbReference type="EC" id="3.4.14.5" evidence="8"/>
<evidence type="ECO:0000256" key="3">
    <source>
        <dbReference type="ARBA" id="ARBA00004341"/>
    </source>
</evidence>
<dbReference type="GO" id="GO:0006508">
    <property type="term" value="P:proteolysis"/>
    <property type="evidence" value="ECO:0007669"/>
    <property type="project" value="UniProtKB-KW"/>
</dbReference>
<dbReference type="AlphaFoldDB" id="K7FAK4"/>
<evidence type="ECO:0000256" key="18">
    <source>
        <dbReference type="ARBA" id="ARBA00022949"/>
    </source>
</evidence>
<accession>K7FAK4</accession>
<dbReference type="EMBL" id="AGCU01031433">
    <property type="status" value="NOT_ANNOTATED_CDS"/>
    <property type="molecule type" value="Genomic_DNA"/>
</dbReference>
<dbReference type="InterPro" id="IPR002471">
    <property type="entry name" value="Pept_S9_AS"/>
</dbReference>
<dbReference type="Gene3D" id="2.140.10.30">
    <property type="entry name" value="Dipeptidylpeptidase IV, N-terminal domain"/>
    <property type="match status" value="1"/>
</dbReference>
<dbReference type="MEROPS" id="S09.003"/>
<dbReference type="GO" id="GO:0016324">
    <property type="term" value="C:apical plasma membrane"/>
    <property type="evidence" value="ECO:0007669"/>
    <property type="project" value="UniProtKB-SubCell"/>
</dbReference>
<organism evidence="30 31">
    <name type="scientific">Pelodiscus sinensis</name>
    <name type="common">Chinese softshell turtle</name>
    <name type="synonym">Trionyx sinensis</name>
    <dbReference type="NCBI Taxonomy" id="13735"/>
    <lineage>
        <taxon>Eukaryota</taxon>
        <taxon>Metazoa</taxon>
        <taxon>Chordata</taxon>
        <taxon>Craniata</taxon>
        <taxon>Vertebrata</taxon>
        <taxon>Euteleostomi</taxon>
        <taxon>Archelosauria</taxon>
        <taxon>Testudinata</taxon>
        <taxon>Testudines</taxon>
        <taxon>Cryptodira</taxon>
        <taxon>Trionychia</taxon>
        <taxon>Trionychidae</taxon>
        <taxon>Pelodiscus</taxon>
    </lineage>
</organism>
<evidence type="ECO:0000256" key="21">
    <source>
        <dbReference type="ARBA" id="ARBA00023136"/>
    </source>
</evidence>
<evidence type="ECO:0000256" key="24">
    <source>
        <dbReference type="ARBA" id="ARBA00023273"/>
    </source>
</evidence>
<protein>
    <recommendedName>
        <fullName evidence="9">Dipeptidyl peptidase 4</fullName>
        <ecNumber evidence="8">3.4.14.5</ecNumber>
    </recommendedName>
    <alternativeName>
        <fullName evidence="25">Dipeptidyl peptidase IV</fullName>
    </alternativeName>
    <alternativeName>
        <fullName evidence="26">T-cell activation antigen CD26</fullName>
    </alternativeName>
</protein>
<comment type="similarity">
    <text evidence="7">Belongs to the peptidase S9B family. DPPIV subfamily.</text>
</comment>
<evidence type="ECO:0000256" key="23">
    <source>
        <dbReference type="ARBA" id="ARBA00023180"/>
    </source>
</evidence>
<dbReference type="EMBL" id="AGCU01031435">
    <property type="status" value="NOT_ANNOTATED_CDS"/>
    <property type="molecule type" value="Genomic_DNA"/>
</dbReference>
<dbReference type="GeneID" id="102463211"/>
<evidence type="ECO:0000256" key="20">
    <source>
        <dbReference type="ARBA" id="ARBA00022989"/>
    </source>
</evidence>
<feature type="domain" description="Dipeptidyl peptidase 4 low complexity region" evidence="29">
    <location>
        <begin position="37"/>
        <end position="57"/>
    </location>
</feature>
<dbReference type="FunFam" id="3.40.50.1820:FF:000003">
    <property type="entry name" value="Dipeptidyl peptidase 4"/>
    <property type="match status" value="1"/>
</dbReference>
<dbReference type="GO" id="GO:0004177">
    <property type="term" value="F:aminopeptidase activity"/>
    <property type="evidence" value="ECO:0007669"/>
    <property type="project" value="UniProtKB-KW"/>
</dbReference>
<dbReference type="KEGG" id="pss:102463211"/>
<evidence type="ECO:0000256" key="25">
    <source>
        <dbReference type="ARBA" id="ARBA00030567"/>
    </source>
</evidence>
<name>K7FAK4_PELSI</name>
<dbReference type="GO" id="GO:0004252">
    <property type="term" value="F:serine-type endopeptidase activity"/>
    <property type="evidence" value="ECO:0007669"/>
    <property type="project" value="InterPro"/>
</dbReference>
<evidence type="ECO:0000256" key="2">
    <source>
        <dbReference type="ARBA" id="ARBA00004285"/>
    </source>
</evidence>
<keyword evidence="20" id="KW-1133">Transmembrane helix</keyword>
<evidence type="ECO:0000256" key="12">
    <source>
        <dbReference type="ARBA" id="ARBA00022525"/>
    </source>
</evidence>
<evidence type="ECO:0000256" key="4">
    <source>
        <dbReference type="ARBA" id="ARBA00004485"/>
    </source>
</evidence>
<dbReference type="SUPFAM" id="SSF82171">
    <property type="entry name" value="DPP6 N-terminal domain-like"/>
    <property type="match status" value="1"/>
</dbReference>
<evidence type="ECO:0000259" key="29">
    <source>
        <dbReference type="Pfam" id="PF18811"/>
    </source>
</evidence>
<feature type="domain" description="Dipeptidylpeptidase IV N-terminal" evidence="28">
    <location>
        <begin position="106"/>
        <end position="473"/>
    </location>
</feature>
<dbReference type="GeneTree" id="ENSGT00940000163944"/>
<keyword evidence="17" id="KW-0130">Cell adhesion</keyword>
<dbReference type="PANTHER" id="PTHR11731">
    <property type="entry name" value="PROTEASE FAMILY S9B,C DIPEPTIDYL-PEPTIDASE IV-RELATED"/>
    <property type="match status" value="1"/>
</dbReference>
<keyword evidence="21" id="KW-0472">Membrane</keyword>
<evidence type="ECO:0000256" key="19">
    <source>
        <dbReference type="ARBA" id="ARBA00022968"/>
    </source>
</evidence>
<evidence type="ECO:0000256" key="5">
    <source>
        <dbReference type="ARBA" id="ARBA00004613"/>
    </source>
</evidence>
<evidence type="ECO:0000256" key="1">
    <source>
        <dbReference type="ARBA" id="ARBA00001257"/>
    </source>
</evidence>
<dbReference type="CTD" id="1803"/>
<dbReference type="SUPFAM" id="SSF53474">
    <property type="entry name" value="alpha/beta-Hydrolases"/>
    <property type="match status" value="1"/>
</dbReference>
<dbReference type="Gene3D" id="3.40.50.1820">
    <property type="entry name" value="alpha/beta hydrolase"/>
    <property type="match status" value="1"/>
</dbReference>
<reference evidence="30" key="4">
    <citation type="submission" date="2025-09" db="UniProtKB">
        <authorList>
            <consortium name="Ensembl"/>
        </authorList>
    </citation>
    <scope>IDENTIFICATION</scope>
</reference>
<dbReference type="OrthoDB" id="16520at2759"/>
<dbReference type="InterPro" id="IPR002469">
    <property type="entry name" value="Peptidase_S9B_N"/>
</dbReference>